<dbReference type="KEGG" id="asan:AWM72_01835"/>
<dbReference type="Gene3D" id="3.30.10.20">
    <property type="match status" value="3"/>
</dbReference>
<evidence type="ECO:0000313" key="15">
    <source>
        <dbReference type="Proteomes" id="UP000069912"/>
    </source>
</evidence>
<dbReference type="PROSITE" id="PS51178">
    <property type="entry name" value="PASTA"/>
    <property type="match status" value="3"/>
</dbReference>
<reference evidence="14 16" key="3">
    <citation type="submission" date="2017-12" db="EMBL/GenBank/DDBJ databases">
        <title>Phylogenetic diversity of female urinary microbiome.</title>
        <authorList>
            <person name="Thomas-White K."/>
            <person name="Wolfe A.J."/>
        </authorList>
    </citation>
    <scope>NUCLEOTIDE SEQUENCE [LARGE SCALE GENOMIC DNA]</scope>
    <source>
        <strain evidence="14 16">UMB0139</strain>
    </source>
</reference>
<dbReference type="EMBL" id="PKGY01000003">
    <property type="protein sequence ID" value="PKZ21696.1"/>
    <property type="molecule type" value="Genomic_DNA"/>
</dbReference>
<dbReference type="InterPro" id="IPR017441">
    <property type="entry name" value="Protein_kinase_ATP_BS"/>
</dbReference>
<evidence type="ECO:0000313" key="13">
    <source>
        <dbReference type="EMBL" id="AMB93576.1"/>
    </source>
</evidence>
<dbReference type="Pfam" id="PF03793">
    <property type="entry name" value="PASTA"/>
    <property type="match status" value="3"/>
</dbReference>
<feature type="domain" description="PASTA" evidence="12">
    <location>
        <begin position="384"/>
        <end position="451"/>
    </location>
</feature>
<evidence type="ECO:0000313" key="16">
    <source>
        <dbReference type="Proteomes" id="UP000234239"/>
    </source>
</evidence>
<keyword evidence="6 9" id="KW-0067">ATP-binding</keyword>
<dbReference type="PANTHER" id="PTHR43289">
    <property type="entry name" value="MITOGEN-ACTIVATED PROTEIN KINASE KINASE KINASE 20-RELATED"/>
    <property type="match status" value="1"/>
</dbReference>
<accession>A0A109RD84</accession>
<gene>
    <name evidence="13" type="ORF">AWM72_01835</name>
    <name evidence="14" type="ORF">CYJ28_07265</name>
</gene>
<protein>
    <recommendedName>
        <fullName evidence="1">non-specific serine/threonine protein kinase</fullName>
        <ecNumber evidence="1">2.7.11.1</ecNumber>
    </recommendedName>
</protein>
<organism evidence="13 15">
    <name type="scientific">Aerococcus sanguinicola</name>
    <dbReference type="NCBI Taxonomy" id="119206"/>
    <lineage>
        <taxon>Bacteria</taxon>
        <taxon>Bacillati</taxon>
        <taxon>Bacillota</taxon>
        <taxon>Bacilli</taxon>
        <taxon>Lactobacillales</taxon>
        <taxon>Aerococcaceae</taxon>
        <taxon>Aerococcus</taxon>
    </lineage>
</organism>
<dbReference type="Pfam" id="PF00069">
    <property type="entry name" value="Pkinase"/>
    <property type="match status" value="1"/>
</dbReference>
<dbReference type="FunFam" id="3.30.200.20:FF:000035">
    <property type="entry name" value="Serine/threonine protein kinase Stk1"/>
    <property type="match status" value="1"/>
</dbReference>
<name>A0A109RD84_9LACT</name>
<dbReference type="RefSeq" id="WP_067972293.1">
    <property type="nucleotide sequence ID" value="NZ_CAJHKM010000006.1"/>
</dbReference>
<evidence type="ECO:0000256" key="4">
    <source>
        <dbReference type="ARBA" id="ARBA00022741"/>
    </source>
</evidence>
<comment type="catalytic activity">
    <reaction evidence="8">
        <text>L-seryl-[protein] + ATP = O-phospho-L-seryl-[protein] + ADP + H(+)</text>
        <dbReference type="Rhea" id="RHEA:17989"/>
        <dbReference type="Rhea" id="RHEA-COMP:9863"/>
        <dbReference type="Rhea" id="RHEA-COMP:11604"/>
        <dbReference type="ChEBI" id="CHEBI:15378"/>
        <dbReference type="ChEBI" id="CHEBI:29999"/>
        <dbReference type="ChEBI" id="CHEBI:30616"/>
        <dbReference type="ChEBI" id="CHEBI:83421"/>
        <dbReference type="ChEBI" id="CHEBI:456216"/>
        <dbReference type="EC" id="2.7.11.1"/>
    </reaction>
</comment>
<keyword evidence="15" id="KW-1185">Reference proteome</keyword>
<reference evidence="13 15" key="1">
    <citation type="journal article" date="2016" name="Genome Announc.">
        <title>Complete Genome Sequences of Aerococcus christensenii CCUG 28831T, Aerococcus sanguinicola CCUG 43001T, Aerococcus urinae CCUG 36881T, Aerococcus urinaeequi CCUG 28094T, Aerococcus urinaehominis CCUG 42038 BT, and Aerococcus viridans CCUG 4311T.</title>
        <authorList>
            <person name="Carkaci D."/>
            <person name="Dargis R."/>
            <person name="Nielsen X.C."/>
            <person name="Skovgaard O."/>
            <person name="Fuursted K."/>
            <person name="Christensen J.J."/>
        </authorList>
    </citation>
    <scope>NUCLEOTIDE SEQUENCE [LARGE SCALE GENOMIC DNA]</scope>
    <source>
        <strain evidence="13 15">CCUG43001</strain>
    </source>
</reference>
<evidence type="ECO:0000256" key="6">
    <source>
        <dbReference type="ARBA" id="ARBA00022840"/>
    </source>
</evidence>
<keyword evidence="3" id="KW-0808">Transferase</keyword>
<dbReference type="GeneID" id="92902811"/>
<evidence type="ECO:0000259" key="11">
    <source>
        <dbReference type="PROSITE" id="PS50011"/>
    </source>
</evidence>
<evidence type="ECO:0000256" key="10">
    <source>
        <dbReference type="SAM" id="MobiDB-lite"/>
    </source>
</evidence>
<feature type="domain" description="PASTA" evidence="12">
    <location>
        <begin position="452"/>
        <end position="519"/>
    </location>
</feature>
<sequence>MRIGQLIDERYELLSHIGSGGMANVYLAFDHILERQVAIKFLRLDLDDETDSIRRFRREAMSITELDHPNIVDVYDIGDKERENYIVMEYVDGKDLKTYIRDNHPISPQTYQAIMLQILDGVQCAHDHGIVHRDLKPQNIMVKADGTVKIMDFGIAIISTETSITQTSTIIGSVHYLSPEQARGSLATAQSDIYSLGIVSFEMLTGHVPFDGESAVSIALKHFQEDLPALDAERPHIPNSIQNVIYKATAKDPSDRYQSCRDMAEDLATALDAENLEVPLVNGPGLAAETIILAKPDLDAQAETDQLDQTLVLPTAGATAGTASTSQAEVPEASRSEATGDPAEDRTEKMRSQGIWAKLQSLPRWLVASALVVLLLLSVTVYSAMTRVRVPDVAKMTPDQAVQLIQEAGLRVGDQQEESSEEVQDGRVTRTDPEASSRVKEDAEIDLYVSTGPKKVTLKDYRDKPFDEAKRDLEEEGFKVKKEEVYDNQIKSGHVVDQDPGSGQEVQVKGTTVTLKVSKGKETFSLQDLAGKTQSEVQAYADSIGLNLTTSSEYSNQVEAGRVIRQNPSSSTKVQAGDSLSVVLSLGPEKPATVQFSHTITIPYSDPGEGEEEEEEESRSSSSSSSSRHSRQDRRNDSTVGLRNLAEPTALFKSWRTWPVWTRVQASEWAKDQPLLARGENHIEIYIDDYNHSYASPADSFTISRDTSYTLDFETVEGDIASFKVVRDGRTIIENRVKASD</sequence>
<dbReference type="Proteomes" id="UP000069912">
    <property type="component" value="Chromosome"/>
</dbReference>
<keyword evidence="2 14" id="KW-0723">Serine/threonine-protein kinase</keyword>
<dbReference type="CDD" id="cd14014">
    <property type="entry name" value="STKc_PknB_like"/>
    <property type="match status" value="1"/>
</dbReference>
<dbReference type="NCBIfam" id="NF033483">
    <property type="entry name" value="PknB_PASTA_kin"/>
    <property type="match status" value="1"/>
</dbReference>
<dbReference type="PROSITE" id="PS00107">
    <property type="entry name" value="PROTEIN_KINASE_ATP"/>
    <property type="match status" value="1"/>
</dbReference>
<dbReference type="SMART" id="SM00220">
    <property type="entry name" value="S_TKc"/>
    <property type="match status" value="1"/>
</dbReference>
<evidence type="ECO:0000256" key="3">
    <source>
        <dbReference type="ARBA" id="ARBA00022679"/>
    </source>
</evidence>
<feature type="compositionally biased region" description="Basic and acidic residues" evidence="10">
    <location>
        <begin position="424"/>
        <end position="439"/>
    </location>
</feature>
<reference evidence="15" key="2">
    <citation type="submission" date="2016-01" db="EMBL/GenBank/DDBJ databases">
        <title>Six Aerococcus type strain genome sequencing and assembly using PacBio and Illumina Hiseq.</title>
        <authorList>
            <person name="Carkaci D."/>
            <person name="Dargis R."/>
            <person name="Nielsen X.C."/>
            <person name="Skovgaard O."/>
            <person name="Fuursted K."/>
            <person name="Christensen J.J."/>
        </authorList>
    </citation>
    <scope>NUCLEOTIDE SEQUENCE [LARGE SCALE GENOMIC DNA]</scope>
    <source>
        <strain evidence="15">CCUG43001</strain>
    </source>
</reference>
<feature type="compositionally biased region" description="Acidic residues" evidence="10">
    <location>
        <begin position="608"/>
        <end position="617"/>
    </location>
</feature>
<evidence type="ECO:0000256" key="9">
    <source>
        <dbReference type="PROSITE-ProRule" id="PRU10141"/>
    </source>
</evidence>
<dbReference type="Gene3D" id="2.60.40.2560">
    <property type="match status" value="1"/>
</dbReference>
<feature type="binding site" evidence="9">
    <location>
        <position position="40"/>
    </location>
    <ligand>
        <name>ATP</name>
        <dbReference type="ChEBI" id="CHEBI:30616"/>
    </ligand>
</feature>
<evidence type="ECO:0000256" key="2">
    <source>
        <dbReference type="ARBA" id="ARBA00022527"/>
    </source>
</evidence>
<dbReference type="PROSITE" id="PS50011">
    <property type="entry name" value="PROTEIN_KINASE_DOM"/>
    <property type="match status" value="1"/>
</dbReference>
<dbReference type="GO" id="GO:0004674">
    <property type="term" value="F:protein serine/threonine kinase activity"/>
    <property type="evidence" value="ECO:0007669"/>
    <property type="project" value="UniProtKB-KW"/>
</dbReference>
<dbReference type="SUPFAM" id="SSF56112">
    <property type="entry name" value="Protein kinase-like (PK-like)"/>
    <property type="match status" value="1"/>
</dbReference>
<dbReference type="PROSITE" id="PS00108">
    <property type="entry name" value="PROTEIN_KINASE_ST"/>
    <property type="match status" value="1"/>
</dbReference>
<dbReference type="OrthoDB" id="9788659at2"/>
<dbReference type="AlphaFoldDB" id="A0A109RD84"/>
<feature type="region of interest" description="Disordered" evidence="10">
    <location>
        <begin position="412"/>
        <end position="439"/>
    </location>
</feature>
<evidence type="ECO:0000256" key="7">
    <source>
        <dbReference type="ARBA" id="ARBA00047899"/>
    </source>
</evidence>
<evidence type="ECO:0000313" key="14">
    <source>
        <dbReference type="EMBL" id="PKZ21696.1"/>
    </source>
</evidence>
<dbReference type="InterPro" id="IPR008271">
    <property type="entry name" value="Ser/Thr_kinase_AS"/>
</dbReference>
<dbReference type="EC" id="2.7.11.1" evidence="1"/>
<comment type="catalytic activity">
    <reaction evidence="7">
        <text>L-threonyl-[protein] + ATP = O-phospho-L-threonyl-[protein] + ADP + H(+)</text>
        <dbReference type="Rhea" id="RHEA:46608"/>
        <dbReference type="Rhea" id="RHEA-COMP:11060"/>
        <dbReference type="Rhea" id="RHEA-COMP:11605"/>
        <dbReference type="ChEBI" id="CHEBI:15378"/>
        <dbReference type="ChEBI" id="CHEBI:30013"/>
        <dbReference type="ChEBI" id="CHEBI:30616"/>
        <dbReference type="ChEBI" id="CHEBI:61977"/>
        <dbReference type="ChEBI" id="CHEBI:456216"/>
        <dbReference type="EC" id="2.7.11.1"/>
    </reaction>
</comment>
<evidence type="ECO:0000256" key="1">
    <source>
        <dbReference type="ARBA" id="ARBA00012513"/>
    </source>
</evidence>
<dbReference type="SMART" id="SM00740">
    <property type="entry name" value="PASTA"/>
    <property type="match status" value="3"/>
</dbReference>
<dbReference type="Proteomes" id="UP000234239">
    <property type="component" value="Unassembled WGS sequence"/>
</dbReference>
<evidence type="ECO:0000256" key="5">
    <source>
        <dbReference type="ARBA" id="ARBA00022777"/>
    </source>
</evidence>
<feature type="domain" description="PASTA" evidence="12">
    <location>
        <begin position="520"/>
        <end position="586"/>
    </location>
</feature>
<keyword evidence="4 9" id="KW-0547">Nucleotide-binding</keyword>
<dbReference type="GO" id="GO:0005524">
    <property type="term" value="F:ATP binding"/>
    <property type="evidence" value="ECO:0007669"/>
    <property type="project" value="UniProtKB-UniRule"/>
</dbReference>
<dbReference type="InterPro" id="IPR000719">
    <property type="entry name" value="Prot_kinase_dom"/>
</dbReference>
<dbReference type="InterPro" id="IPR011009">
    <property type="entry name" value="Kinase-like_dom_sf"/>
</dbReference>
<dbReference type="CDD" id="cd06577">
    <property type="entry name" value="PASTA_pknB"/>
    <property type="match status" value="3"/>
</dbReference>
<evidence type="ECO:0000256" key="8">
    <source>
        <dbReference type="ARBA" id="ARBA00048679"/>
    </source>
</evidence>
<proteinExistence type="predicted"/>
<dbReference type="InterPro" id="IPR005543">
    <property type="entry name" value="PASTA_dom"/>
</dbReference>
<keyword evidence="5 14" id="KW-0418">Kinase</keyword>
<dbReference type="EMBL" id="CP014160">
    <property type="protein sequence ID" value="AMB93576.1"/>
    <property type="molecule type" value="Genomic_DNA"/>
</dbReference>
<dbReference type="FunFam" id="1.10.510.10:FF:000021">
    <property type="entry name" value="Serine/threonine protein kinase"/>
    <property type="match status" value="1"/>
</dbReference>
<feature type="domain" description="Protein kinase" evidence="11">
    <location>
        <begin position="11"/>
        <end position="268"/>
    </location>
</feature>
<evidence type="ECO:0000259" key="12">
    <source>
        <dbReference type="PROSITE" id="PS51178"/>
    </source>
</evidence>
<feature type="region of interest" description="Disordered" evidence="10">
    <location>
        <begin position="595"/>
        <end position="642"/>
    </location>
</feature>
<dbReference type="Gene3D" id="1.10.510.10">
    <property type="entry name" value="Transferase(Phosphotransferase) domain 1"/>
    <property type="match status" value="1"/>
</dbReference>
<dbReference type="PANTHER" id="PTHR43289:SF34">
    <property type="entry name" value="SERINE_THREONINE-PROTEIN KINASE YBDM-RELATED"/>
    <property type="match status" value="1"/>
</dbReference>
<feature type="region of interest" description="Disordered" evidence="10">
    <location>
        <begin position="319"/>
        <end position="348"/>
    </location>
</feature>
<dbReference type="Gene3D" id="3.30.200.20">
    <property type="entry name" value="Phosphorylase Kinase, domain 1"/>
    <property type="match status" value="1"/>
</dbReference>